<dbReference type="Proteomes" id="UP000238312">
    <property type="component" value="Unassembled WGS sequence"/>
</dbReference>
<comment type="caution">
    <text evidence="1">The sequence shown here is derived from an EMBL/GenBank/DDBJ whole genome shotgun (WGS) entry which is preliminary data.</text>
</comment>
<dbReference type="RefSeq" id="WP_106253442.1">
    <property type="nucleotide sequence ID" value="NZ_CP109074.1"/>
</dbReference>
<organism evidence="1 2">
    <name type="scientific">Nonomuraea fuscirosea</name>
    <dbReference type="NCBI Taxonomy" id="1291556"/>
    <lineage>
        <taxon>Bacteria</taxon>
        <taxon>Bacillati</taxon>
        <taxon>Actinomycetota</taxon>
        <taxon>Actinomycetes</taxon>
        <taxon>Streptosporangiales</taxon>
        <taxon>Streptosporangiaceae</taxon>
        <taxon>Nonomuraea</taxon>
    </lineage>
</organism>
<protein>
    <submittedName>
        <fullName evidence="1">Uncharacterized protein</fullName>
    </submittedName>
</protein>
<evidence type="ECO:0000313" key="2">
    <source>
        <dbReference type="Proteomes" id="UP000238312"/>
    </source>
</evidence>
<sequence length="84" mass="9950">MTYRHQEEMSPPPARRVTDVAITRFEHVYEVEPALMTEHVTQQSFPNWDTLRLVRSRADHLAWMHRHFAGKVISGEELLHDLDE</sequence>
<reference evidence="1 2" key="1">
    <citation type="submission" date="2018-03" db="EMBL/GenBank/DDBJ databases">
        <title>Genomic Encyclopedia of Type Strains, Phase III (KMG-III): the genomes of soil and plant-associated and newly described type strains.</title>
        <authorList>
            <person name="Whitman W."/>
        </authorList>
    </citation>
    <scope>NUCLEOTIDE SEQUENCE [LARGE SCALE GENOMIC DNA]</scope>
    <source>
        <strain evidence="1 2">CGMCC 4.7104</strain>
    </source>
</reference>
<dbReference type="OrthoDB" id="5187968at2"/>
<accession>A0A2T0LKD5</accession>
<dbReference type="AlphaFoldDB" id="A0A2T0LKD5"/>
<gene>
    <name evidence="1" type="ORF">B0I32_1565</name>
</gene>
<keyword evidence="2" id="KW-1185">Reference proteome</keyword>
<proteinExistence type="predicted"/>
<evidence type="ECO:0000313" key="1">
    <source>
        <dbReference type="EMBL" id="PRX43372.1"/>
    </source>
</evidence>
<name>A0A2T0LKD5_9ACTN</name>
<dbReference type="EMBL" id="PVNG01000056">
    <property type="protein sequence ID" value="PRX43372.1"/>
    <property type="molecule type" value="Genomic_DNA"/>
</dbReference>